<name>A0A2M4D5T9_ANODA</name>
<feature type="chain" id="PRO_5014895508" evidence="1">
    <location>
        <begin position="25"/>
        <end position="113"/>
    </location>
</feature>
<sequence length="113" mass="11663">MLSDVTCWLCCVGSLVASSRPCEGVSEIIGISDELASSFVSPDIGSAVVLSNTLAVVIRRLSTSGTCSTVSSFVVLSITNALSIFCSTSFSFNANGSELKLLDSGCSRGWPVS</sequence>
<keyword evidence="1" id="KW-0732">Signal</keyword>
<evidence type="ECO:0000256" key="1">
    <source>
        <dbReference type="SAM" id="SignalP"/>
    </source>
</evidence>
<dbReference type="AlphaFoldDB" id="A0A2M4D5T9"/>
<protein>
    <submittedName>
        <fullName evidence="2">Putative secreted protein</fullName>
    </submittedName>
</protein>
<proteinExistence type="predicted"/>
<dbReference type="EMBL" id="GGFL01008774">
    <property type="protein sequence ID" value="MBW72952.1"/>
    <property type="molecule type" value="Transcribed_RNA"/>
</dbReference>
<organism evidence="2">
    <name type="scientific">Anopheles darlingi</name>
    <name type="common">Mosquito</name>
    <dbReference type="NCBI Taxonomy" id="43151"/>
    <lineage>
        <taxon>Eukaryota</taxon>
        <taxon>Metazoa</taxon>
        <taxon>Ecdysozoa</taxon>
        <taxon>Arthropoda</taxon>
        <taxon>Hexapoda</taxon>
        <taxon>Insecta</taxon>
        <taxon>Pterygota</taxon>
        <taxon>Neoptera</taxon>
        <taxon>Endopterygota</taxon>
        <taxon>Diptera</taxon>
        <taxon>Nematocera</taxon>
        <taxon>Culicoidea</taxon>
        <taxon>Culicidae</taxon>
        <taxon>Anophelinae</taxon>
        <taxon>Anopheles</taxon>
    </lineage>
</organism>
<evidence type="ECO:0000313" key="2">
    <source>
        <dbReference type="EMBL" id="MBW72952.1"/>
    </source>
</evidence>
<reference evidence="2" key="1">
    <citation type="submission" date="2018-01" db="EMBL/GenBank/DDBJ databases">
        <title>An insight into the sialome of Amazonian anophelines.</title>
        <authorList>
            <person name="Ribeiro J.M."/>
            <person name="Scarpassa V."/>
            <person name="Calvo E."/>
        </authorList>
    </citation>
    <scope>NUCLEOTIDE SEQUENCE</scope>
</reference>
<accession>A0A2M4D5T9</accession>
<feature type="signal peptide" evidence="1">
    <location>
        <begin position="1"/>
        <end position="24"/>
    </location>
</feature>